<evidence type="ECO:0000313" key="2">
    <source>
        <dbReference type="EMBL" id="SCM55321.1"/>
    </source>
</evidence>
<name>A0A1G4G3M1_9BACT</name>
<dbReference type="KEGG" id="pmuc:ING2E5A_0242"/>
<evidence type="ECO:0000259" key="1">
    <source>
        <dbReference type="Pfam" id="PF12680"/>
    </source>
</evidence>
<feature type="domain" description="SnoaL-like" evidence="1">
    <location>
        <begin position="35"/>
        <end position="129"/>
    </location>
</feature>
<dbReference type="SUPFAM" id="SSF54427">
    <property type="entry name" value="NTF2-like"/>
    <property type="match status" value="1"/>
</dbReference>
<organism evidence="2 3">
    <name type="scientific">Petrimonas mucosa</name>
    <dbReference type="NCBI Taxonomy" id="1642646"/>
    <lineage>
        <taxon>Bacteria</taxon>
        <taxon>Pseudomonadati</taxon>
        <taxon>Bacteroidota</taxon>
        <taxon>Bacteroidia</taxon>
        <taxon>Bacteroidales</taxon>
        <taxon>Dysgonomonadaceae</taxon>
        <taxon>Petrimonas</taxon>
    </lineage>
</organism>
<reference evidence="2 3" key="1">
    <citation type="submission" date="2016-08" db="EMBL/GenBank/DDBJ databases">
        <authorList>
            <person name="Seilhamer J.J."/>
        </authorList>
    </citation>
    <scope>NUCLEOTIDE SEQUENCE [LARGE SCALE GENOMIC DNA]</scope>
    <source>
        <strain evidence="2">ING2-E5A</strain>
    </source>
</reference>
<sequence length="148" mass="17117">MKSFPENQLLLETTTLRVRILKKRDMTKKEIAQNFLKLASGGNPRKAFELYVAEEFKHHNPYYKGDRETLMLGMEESHMESPNKVFEMLRALEDGNLVAVHSRVQQQGKDGWKGAVVHIFRFSNNKIVELWDIGQAVPDEIINENGLF</sequence>
<accession>A0A1G4G3M1</accession>
<protein>
    <recommendedName>
        <fullName evidence="1">SnoaL-like domain-containing protein</fullName>
    </recommendedName>
</protein>
<dbReference type="InterPro" id="IPR032710">
    <property type="entry name" value="NTF2-like_dom_sf"/>
</dbReference>
<proteinExistence type="predicted"/>
<evidence type="ECO:0000313" key="3">
    <source>
        <dbReference type="Proteomes" id="UP000178485"/>
    </source>
</evidence>
<dbReference type="InterPro" id="IPR037401">
    <property type="entry name" value="SnoaL-like"/>
</dbReference>
<dbReference type="AlphaFoldDB" id="A0A1G4G3M1"/>
<dbReference type="Pfam" id="PF12680">
    <property type="entry name" value="SnoaL_2"/>
    <property type="match status" value="1"/>
</dbReference>
<dbReference type="EMBL" id="LT608328">
    <property type="protein sequence ID" value="SCM55321.1"/>
    <property type="molecule type" value="Genomic_DNA"/>
</dbReference>
<gene>
    <name evidence="2" type="ORF">ING2E5A_0242</name>
</gene>
<keyword evidence="3" id="KW-1185">Reference proteome</keyword>
<dbReference type="Gene3D" id="3.10.450.50">
    <property type="match status" value="1"/>
</dbReference>
<dbReference type="Proteomes" id="UP000178485">
    <property type="component" value="Chromosome i"/>
</dbReference>